<dbReference type="SUPFAM" id="SSF52540">
    <property type="entry name" value="P-loop containing nucleoside triphosphate hydrolases"/>
    <property type="match status" value="1"/>
</dbReference>
<reference evidence="1 2" key="1">
    <citation type="submission" date="2024-08" db="EMBL/GenBank/DDBJ databases">
        <title>Sulfate-reducing bacteria isolated from formation water of the oil field in Kazakhstan and description of Pseudodesulfovibrio sp.</title>
        <authorList>
            <person name="Bidzhieva S.K."/>
            <person name="Tourova T.P."/>
            <person name="Grouzdev D.S."/>
            <person name="Beletsky A.V."/>
            <person name="Sokolova D.S."/>
            <person name="Samigullina S.R."/>
            <person name="Poltaraus A.B."/>
            <person name="Avtukh A.N."/>
            <person name="Tereshina V.M."/>
            <person name="Zhaparov N.S."/>
            <person name="Mardanov A.V."/>
            <person name="Nazina T.N."/>
        </authorList>
    </citation>
    <scope>NUCLEOTIDE SEQUENCE [LARGE SCALE GENOMIC DNA]</scope>
    <source>
        <strain evidence="1 2">9FUS</strain>
    </source>
</reference>
<proteinExistence type="predicted"/>
<protein>
    <submittedName>
        <fullName evidence="1">ATP-binding protein</fullName>
    </submittedName>
</protein>
<dbReference type="Proteomes" id="UP001568698">
    <property type="component" value="Unassembled WGS sequence"/>
</dbReference>
<name>A0ABV4K4W4_9BACT</name>
<dbReference type="GO" id="GO:0005524">
    <property type="term" value="F:ATP binding"/>
    <property type="evidence" value="ECO:0007669"/>
    <property type="project" value="UniProtKB-KW"/>
</dbReference>
<dbReference type="InterPro" id="IPR027417">
    <property type="entry name" value="P-loop_NTPase"/>
</dbReference>
<accession>A0ABV4K4W4</accession>
<keyword evidence="1" id="KW-0547">Nucleotide-binding</keyword>
<comment type="caution">
    <text evidence="1">The sequence shown here is derived from an EMBL/GenBank/DDBJ whole genome shotgun (WGS) entry which is preliminary data.</text>
</comment>
<gene>
    <name evidence="1" type="ORF">AB6M95_08950</name>
</gene>
<organism evidence="1 2">
    <name type="scientific">Pseudodesulfovibrio karagichevae</name>
    <dbReference type="NCBI Taxonomy" id="3239305"/>
    <lineage>
        <taxon>Bacteria</taxon>
        <taxon>Pseudomonadati</taxon>
        <taxon>Thermodesulfobacteriota</taxon>
        <taxon>Desulfovibrionia</taxon>
        <taxon>Desulfovibrionales</taxon>
        <taxon>Desulfovibrionaceae</taxon>
    </lineage>
</organism>
<dbReference type="Gene3D" id="3.40.50.300">
    <property type="entry name" value="P-loop containing nucleotide triphosphate hydrolases"/>
    <property type="match status" value="1"/>
</dbReference>
<dbReference type="EMBL" id="JBGLYH010000020">
    <property type="protein sequence ID" value="MEZ7196873.1"/>
    <property type="molecule type" value="Genomic_DNA"/>
</dbReference>
<sequence length="187" mass="20871">MRQSNTNIFFIGGIHGVGKTTLCELIADFFDIPTFSASAIIKAHTNNNFLDKIAHEPESNQSILIKGLGRLRADHQDLILDGHFTIISGNGIYPISVNSFINMDLSALFLLTDTAERILKRRLTRDSNLCISLSEVENHLKAERRHAEAVSKVLGLPLHLLDVNNPNCSTKFKDILIEIFQPSPRQP</sequence>
<dbReference type="RefSeq" id="WP_371386394.1">
    <property type="nucleotide sequence ID" value="NZ_JBGLYH010000020.1"/>
</dbReference>
<evidence type="ECO:0000313" key="1">
    <source>
        <dbReference type="EMBL" id="MEZ7196873.1"/>
    </source>
</evidence>
<evidence type="ECO:0000313" key="2">
    <source>
        <dbReference type="Proteomes" id="UP001568698"/>
    </source>
</evidence>
<keyword evidence="1" id="KW-0067">ATP-binding</keyword>
<dbReference type="Pfam" id="PF13207">
    <property type="entry name" value="AAA_17"/>
    <property type="match status" value="1"/>
</dbReference>
<keyword evidence="2" id="KW-1185">Reference proteome</keyword>